<dbReference type="Pfam" id="PF00651">
    <property type="entry name" value="BTB"/>
    <property type="match status" value="1"/>
</dbReference>
<dbReference type="SUPFAM" id="SSF54695">
    <property type="entry name" value="POZ domain"/>
    <property type="match status" value="1"/>
</dbReference>
<dbReference type="SMART" id="SM00225">
    <property type="entry name" value="BTB"/>
    <property type="match status" value="1"/>
</dbReference>
<dbReference type="PANTHER" id="PTHR47843">
    <property type="entry name" value="BTB DOMAIN-CONTAINING PROTEIN-RELATED"/>
    <property type="match status" value="1"/>
</dbReference>
<reference evidence="4 5" key="1">
    <citation type="journal article" date="2018" name="BMC Genomics">
        <title>Genomic evidence for intraspecific hybridization in a clonal and extremely halotolerant yeast.</title>
        <authorList>
            <person name="Gostincar C."/>
            <person name="Stajich J.E."/>
            <person name="Zupancic J."/>
            <person name="Zalar P."/>
            <person name="Gunde-Cimerman N."/>
        </authorList>
    </citation>
    <scope>NUCLEOTIDE SEQUENCE [LARGE SCALE GENOMIC DNA]</scope>
    <source>
        <strain evidence="3 5">EXF-6654</strain>
        <strain evidence="2 4">EXF-6656</strain>
    </source>
</reference>
<dbReference type="CDD" id="cd18186">
    <property type="entry name" value="BTB_POZ_ZBTB_KLHL-like"/>
    <property type="match status" value="1"/>
</dbReference>
<proteinExistence type="predicted"/>
<dbReference type="EMBL" id="QWIJ01002601">
    <property type="protein sequence ID" value="RMX71672.1"/>
    <property type="molecule type" value="Genomic_DNA"/>
</dbReference>
<feature type="domain" description="BTB" evidence="1">
    <location>
        <begin position="20"/>
        <end position="87"/>
    </location>
</feature>
<dbReference type="Gene3D" id="3.30.710.10">
    <property type="entry name" value="Potassium Channel Kv1.1, Chain A"/>
    <property type="match status" value="1"/>
</dbReference>
<dbReference type="OrthoDB" id="6359816at2759"/>
<dbReference type="PANTHER" id="PTHR47843:SF5">
    <property type="entry name" value="BTB_POZ DOMAIN PROTEIN"/>
    <property type="match status" value="1"/>
</dbReference>
<dbReference type="VEuPathDB" id="FungiDB:BTJ68_03106"/>
<dbReference type="PROSITE" id="PS50097">
    <property type="entry name" value="BTB"/>
    <property type="match status" value="1"/>
</dbReference>
<dbReference type="InterPro" id="IPR000210">
    <property type="entry name" value="BTB/POZ_dom"/>
</dbReference>
<evidence type="ECO:0000259" key="1">
    <source>
        <dbReference type="PROSITE" id="PS50097"/>
    </source>
</evidence>
<evidence type="ECO:0000313" key="3">
    <source>
        <dbReference type="EMBL" id="RMY02747.1"/>
    </source>
</evidence>
<dbReference type="EMBL" id="QWIK01000662">
    <property type="protein sequence ID" value="RMY02747.1"/>
    <property type="molecule type" value="Genomic_DNA"/>
</dbReference>
<evidence type="ECO:0000313" key="5">
    <source>
        <dbReference type="Proteomes" id="UP000282582"/>
    </source>
</evidence>
<evidence type="ECO:0000313" key="2">
    <source>
        <dbReference type="EMBL" id="RMX71672.1"/>
    </source>
</evidence>
<organism evidence="2 4">
    <name type="scientific">Hortaea werneckii</name>
    <name type="common">Black yeast</name>
    <name type="synonym">Cladosporium werneckii</name>
    <dbReference type="NCBI Taxonomy" id="91943"/>
    <lineage>
        <taxon>Eukaryota</taxon>
        <taxon>Fungi</taxon>
        <taxon>Dikarya</taxon>
        <taxon>Ascomycota</taxon>
        <taxon>Pezizomycotina</taxon>
        <taxon>Dothideomycetes</taxon>
        <taxon>Dothideomycetidae</taxon>
        <taxon>Mycosphaerellales</taxon>
        <taxon>Teratosphaeriaceae</taxon>
        <taxon>Hortaea</taxon>
    </lineage>
</organism>
<protein>
    <recommendedName>
        <fullName evidence="1">BTB domain-containing protein</fullName>
    </recommendedName>
</protein>
<accession>A0A3M6VZI7</accession>
<gene>
    <name evidence="3" type="ORF">D0868_07822</name>
    <name evidence="2" type="ORF">D0869_15395</name>
</gene>
<dbReference type="InterPro" id="IPR011333">
    <property type="entry name" value="SKP1/BTB/POZ_sf"/>
</dbReference>
<dbReference type="AlphaFoldDB" id="A0A3M6VZI7"/>
<comment type="caution">
    <text evidence="2">The sequence shown here is derived from an EMBL/GenBank/DDBJ whole genome shotgun (WGS) entry which is preliminary data.</text>
</comment>
<sequence length="266" mass="30021">MECSHFKAAAQRLFEAGKTADFTLICGSDKYPVHRLLLALHSVYFERLFDTDFKEARTGECELHDDHSAAVALMIKYFYSFDYATDANTDENFANPLEMHAHVYVVADKYGVKDLKQLACRKFTDLVPEIVPQNLDPTDAIRTIYTATPDQESNKLRGVATTAWCLLSHQIVDYIGQAAGDQLLRDVPELAVEMAHQYSALIKGSIENDPMMMFPSNTRCECGWGKRGDLPNLVFERCGSCHEGFARSQKEVKMSTRMQINFGVLQ</sequence>
<name>A0A3M6VZI7_HORWE</name>
<dbReference type="Proteomes" id="UP000282582">
    <property type="component" value="Unassembled WGS sequence"/>
</dbReference>
<evidence type="ECO:0000313" key="4">
    <source>
        <dbReference type="Proteomes" id="UP000281245"/>
    </source>
</evidence>
<dbReference type="Proteomes" id="UP000281245">
    <property type="component" value="Unassembled WGS sequence"/>
</dbReference>